<organism evidence="1 2">
    <name type="scientific">Zalaria obscura</name>
    <dbReference type="NCBI Taxonomy" id="2024903"/>
    <lineage>
        <taxon>Eukaryota</taxon>
        <taxon>Fungi</taxon>
        <taxon>Dikarya</taxon>
        <taxon>Ascomycota</taxon>
        <taxon>Pezizomycotina</taxon>
        <taxon>Dothideomycetes</taxon>
        <taxon>Dothideomycetidae</taxon>
        <taxon>Dothideales</taxon>
        <taxon>Zalariaceae</taxon>
        <taxon>Zalaria</taxon>
    </lineage>
</organism>
<keyword evidence="2" id="KW-1185">Reference proteome</keyword>
<keyword evidence="1" id="KW-0418">Kinase</keyword>
<reference evidence="1" key="1">
    <citation type="submission" date="2024-02" db="EMBL/GenBank/DDBJ databases">
        <title>Metagenome Assembled Genome of Zalaria obscura JY119.</title>
        <authorList>
            <person name="Vighnesh L."/>
            <person name="Jagadeeshwari U."/>
            <person name="Venkata Ramana C."/>
            <person name="Sasikala C."/>
        </authorList>
    </citation>
    <scope>NUCLEOTIDE SEQUENCE</scope>
    <source>
        <strain evidence="1">JY119</strain>
    </source>
</reference>
<comment type="caution">
    <text evidence="1">The sequence shown here is derived from an EMBL/GenBank/DDBJ whole genome shotgun (WGS) entry which is preliminary data.</text>
</comment>
<evidence type="ECO:0000313" key="1">
    <source>
        <dbReference type="EMBL" id="KAK8219274.1"/>
    </source>
</evidence>
<sequence>MGQGYSLITVSAGSASIDVPELADLEYEKSLGVPRLIKTVRARHKNGLVVAKVFVKTFSSMKLDDQVQKLIEQRTSLADVPNALPYHRILETGTNGFLVRQYIHSSLYDRISTNPSLEDIERKWIAFQLLCAVRDCHAREVYHGDIKTENVLVTTWNWAYLTDFSSSFKPTYLPEDNPATFSVFFDASARRTCYIAPERFVTPGQDFDENGKLNWAMDIFSVGCVIAELFTESPMFTLSQLFRYRKGEYDPMHASLTRIRDEHIRDMVAHMIQLNPDSRYSAGEYLDFWREKAFPTYFGDFMHLYMHLVTDPTSGRRPVSVDKRNSGESDDRIDRIYNDFDKISYFLGVNETPGSAYPHQRSAASFGLDLFPLEVDIPNNRHVATNNADYSRSNGALLFLNVVTSSLRTTARASTRVRGCELLLAFSETLTDDAKLDRVLPHALFLLEDKVETVQIAALRAVTQLLELVSVLSPINAFIFPRYILPRLQKLIVTDAFKSSTPLRATYATCLASFANTASRFLDMMQALRADGTLPSTDPEAEDDVSAYAAYQTLYDVTREDLVQHIEAQTKIFLTDRDPSVRRAFLGSVPSLCVFFGDSLASDLLLTHLNTYLNDDDWTLKCAFFETIVAVAAFIGGASLEDFILPLMIQALSDPEETVTEQVIRSFSSMARLGLFQRSIVLELVLIISPFSLHPNQWIREAAAQFASSAVTHLSQADTRSLVVPLLKPVLKMPSADLTELSLLDALKKPFPRAVLDMARSWAANTDKSLFWKPAQQAKNFNFGSGRTAMELYRASYASPPSRTSKSEEDEQWLTRMRNVGMRSEDEGKILALRDYIWRNMLKTSKAAPHIRHSRYDAVVSLAAEEVPLQNVLFEEDSRYYDSLIAGEPKAPNSAMDKSKPPAKLQHTASERDTRATHVSSKAVLPDPPAPTKPQDIHDGTKSRKNGLLSPQEETLSNSPNSTTSTSTTGHTHTVRHRSSAMNFLRSAEKPNKALPEIGTDATTAVGKVDAPSHDTSRIGTPQPQISRPSAVQKLHGAHSYSGGDPTVMKLLDNVYTSNYPVDIAEFGPLVHPLRKAPLTSPASHPSFSANWRPQGQLVAVLGEHSSQVTCMAVAPDHSFFITGSDDGSVRVWDTARLERNVTHRSRQVHKLAQGARVTGLCFIEQTHSFISTGSDGSLNVVKVDLSEVNGTPRYGKLRTLREWEIPSESGKDEHAVWVEHYRADGQSICIIATSLCRILALDLRTMTVFLGGSRLHARDVELINLDDEKTDDASSRIAGVIALDSNFSAPTSPDNGGVRSFVIGQHIPDNGSDPKSTYLISAGPDWQVRFWNTDRIAQSVIINGAGDDRPTYSASLLGTETKLLTESAASSTQLDAGSPSKRDEGAKARMSPAGSRRSAGAGSGVRTSRYDVIKGSAQNLLRGNRDKVVCVALLERPFGMVVCADRAGLVYVFQ</sequence>
<name>A0ACC3SND3_9PEZI</name>
<proteinExistence type="predicted"/>
<dbReference type="Proteomes" id="UP001320706">
    <property type="component" value="Unassembled WGS sequence"/>
</dbReference>
<accession>A0ACC3SND3</accession>
<gene>
    <name evidence="1" type="primary">VPS15</name>
    <name evidence="1" type="ORF">M8818_001008</name>
</gene>
<protein>
    <submittedName>
        <fullName evidence="1">Serine/threonine-protein kinase</fullName>
        <ecNumber evidence="1">2.7.11.1</ecNumber>
    </submittedName>
</protein>
<keyword evidence="1" id="KW-0808">Transferase</keyword>
<dbReference type="EC" id="2.7.11.1" evidence="1"/>
<evidence type="ECO:0000313" key="2">
    <source>
        <dbReference type="Proteomes" id="UP001320706"/>
    </source>
</evidence>
<dbReference type="EMBL" id="JAMKPW020000004">
    <property type="protein sequence ID" value="KAK8219274.1"/>
    <property type="molecule type" value="Genomic_DNA"/>
</dbReference>